<dbReference type="SUPFAM" id="SSF52540">
    <property type="entry name" value="P-loop containing nucleoside triphosphate hydrolases"/>
    <property type="match status" value="1"/>
</dbReference>
<dbReference type="EMBL" id="CAADFR010000182">
    <property type="protein sequence ID" value="VFK44511.1"/>
    <property type="molecule type" value="Genomic_DNA"/>
</dbReference>
<dbReference type="InterPro" id="IPR050628">
    <property type="entry name" value="SNF2_RAD54_helicase_TF"/>
</dbReference>
<protein>
    <recommendedName>
        <fullName evidence="7">Helicase conserved C-terminal domain-containing protein</fullName>
    </recommendedName>
</protein>
<evidence type="ECO:0000313" key="4">
    <source>
        <dbReference type="EMBL" id="VFK44511.1"/>
    </source>
</evidence>
<accession>A0A450YSI7</accession>
<organism evidence="4">
    <name type="scientific">Candidatus Kentrum sp. SD</name>
    <dbReference type="NCBI Taxonomy" id="2126332"/>
    <lineage>
        <taxon>Bacteria</taxon>
        <taxon>Pseudomonadati</taxon>
        <taxon>Pseudomonadota</taxon>
        <taxon>Gammaproteobacteria</taxon>
        <taxon>Candidatus Kentrum</taxon>
    </lineage>
</organism>
<keyword evidence="2" id="KW-0378">Hydrolase</keyword>
<evidence type="ECO:0000256" key="1">
    <source>
        <dbReference type="ARBA" id="ARBA00022741"/>
    </source>
</evidence>
<evidence type="ECO:0000313" key="6">
    <source>
        <dbReference type="EMBL" id="VFK81220.1"/>
    </source>
</evidence>
<reference evidence="4" key="1">
    <citation type="submission" date="2019-02" db="EMBL/GenBank/DDBJ databases">
        <authorList>
            <person name="Gruber-Vodicka R. H."/>
            <person name="Seah K. B. B."/>
        </authorList>
    </citation>
    <scope>NUCLEOTIDE SEQUENCE</scope>
    <source>
        <strain evidence="6">BECK_S127</strain>
        <strain evidence="5">BECK_S1320</strain>
        <strain evidence="4">BECK_S1321</strain>
    </source>
</reference>
<evidence type="ECO:0000256" key="2">
    <source>
        <dbReference type="ARBA" id="ARBA00022801"/>
    </source>
</evidence>
<evidence type="ECO:0000256" key="3">
    <source>
        <dbReference type="ARBA" id="ARBA00022840"/>
    </source>
</evidence>
<dbReference type="AlphaFoldDB" id="A0A450YSI7"/>
<dbReference type="EMBL" id="CAADFU010000175">
    <property type="protein sequence ID" value="VFK49389.1"/>
    <property type="molecule type" value="Genomic_DNA"/>
</dbReference>
<dbReference type="GO" id="GO:0016787">
    <property type="term" value="F:hydrolase activity"/>
    <property type="evidence" value="ECO:0007669"/>
    <property type="project" value="UniProtKB-KW"/>
</dbReference>
<dbReference type="PANTHER" id="PTHR45626">
    <property type="entry name" value="TRANSCRIPTION TERMINATION FACTOR 2-RELATED"/>
    <property type="match status" value="1"/>
</dbReference>
<dbReference type="GO" id="GO:0004386">
    <property type="term" value="F:helicase activity"/>
    <property type="evidence" value="ECO:0007669"/>
    <property type="project" value="UniProtKB-KW"/>
</dbReference>
<keyword evidence="3" id="KW-0067">ATP-binding</keyword>
<gene>
    <name evidence="6" type="ORF">BECKSD772D_GA0070982_12582</name>
    <name evidence="5" type="ORF">BECKSD772E_GA0070983_11752</name>
    <name evidence="4" type="ORF">BECKSD772F_GA0070984_11824</name>
</gene>
<dbReference type="GO" id="GO:0006281">
    <property type="term" value="P:DNA repair"/>
    <property type="evidence" value="ECO:0007669"/>
    <property type="project" value="TreeGrafter"/>
</dbReference>
<dbReference type="EMBL" id="CAADHB010000258">
    <property type="protein sequence ID" value="VFK81220.1"/>
    <property type="molecule type" value="Genomic_DNA"/>
</dbReference>
<evidence type="ECO:0008006" key="7">
    <source>
        <dbReference type="Google" id="ProtNLM"/>
    </source>
</evidence>
<dbReference type="Gene3D" id="3.40.50.300">
    <property type="entry name" value="P-loop containing nucleotide triphosphate hydrolases"/>
    <property type="match status" value="1"/>
</dbReference>
<dbReference type="InterPro" id="IPR027417">
    <property type="entry name" value="P-loop_NTPase"/>
</dbReference>
<name>A0A450YSI7_9GAMM</name>
<dbReference type="GO" id="GO:0005524">
    <property type="term" value="F:ATP binding"/>
    <property type="evidence" value="ECO:0007669"/>
    <property type="project" value="UniProtKB-KW"/>
</dbReference>
<dbReference type="PANTHER" id="PTHR45626:SF14">
    <property type="entry name" value="ATP-DEPENDENT DNA HELICASE (EUROFUNG)"/>
    <property type="match status" value="1"/>
</dbReference>
<evidence type="ECO:0000313" key="5">
    <source>
        <dbReference type="EMBL" id="VFK49389.1"/>
    </source>
</evidence>
<dbReference type="InterPro" id="IPR049730">
    <property type="entry name" value="SNF2/RAD54-like_C"/>
</dbReference>
<proteinExistence type="predicted"/>
<keyword evidence="1" id="KW-0547">Nucleotide-binding</keyword>
<dbReference type="GO" id="GO:0008094">
    <property type="term" value="F:ATP-dependent activity, acting on DNA"/>
    <property type="evidence" value="ECO:0007669"/>
    <property type="project" value="TreeGrafter"/>
</dbReference>
<sequence length="78" mass="9107">MDPWWNPAVEDQASDRAHRIGQRRPVTIYRLVTKDTIEEKIVELHRHKRDLADDLLEGGEMSGKMSARELLKLIREEG</sequence>
<dbReference type="CDD" id="cd18793">
    <property type="entry name" value="SF2_C_SNF"/>
    <property type="match status" value="1"/>
</dbReference>